<dbReference type="Gene3D" id="3.80.10.10">
    <property type="entry name" value="Ribonuclease Inhibitor"/>
    <property type="match status" value="1"/>
</dbReference>
<evidence type="ECO:0000313" key="3">
    <source>
        <dbReference type="Proteomes" id="UP000195570"/>
    </source>
</evidence>
<dbReference type="AlphaFoldDB" id="A0A1G4I0M9"/>
<evidence type="ECO:0000256" key="1">
    <source>
        <dbReference type="SAM" id="MobiDB-lite"/>
    </source>
</evidence>
<name>A0A1G4I0M9_TRYEQ</name>
<dbReference type="RefSeq" id="XP_067076852.1">
    <property type="nucleotide sequence ID" value="XM_067220751.1"/>
</dbReference>
<organism evidence="2 3">
    <name type="scientific">Trypanosoma equiperdum</name>
    <dbReference type="NCBI Taxonomy" id="5694"/>
    <lineage>
        <taxon>Eukaryota</taxon>
        <taxon>Discoba</taxon>
        <taxon>Euglenozoa</taxon>
        <taxon>Kinetoplastea</taxon>
        <taxon>Metakinetoplastina</taxon>
        <taxon>Trypanosomatida</taxon>
        <taxon>Trypanosomatidae</taxon>
        <taxon>Trypanosoma</taxon>
    </lineage>
</organism>
<reference evidence="2" key="1">
    <citation type="submission" date="2016-09" db="EMBL/GenBank/DDBJ databases">
        <authorList>
            <person name="Hebert L."/>
            <person name="Moumen B."/>
        </authorList>
    </citation>
    <scope>NUCLEOTIDE SEQUENCE [LARGE SCALE GENOMIC DNA]</scope>
    <source>
        <strain evidence="2">OVI</strain>
    </source>
</reference>
<dbReference type="GeneID" id="92374097"/>
<accession>A0A1G4I0M9</accession>
<dbReference type="InterPro" id="IPR032675">
    <property type="entry name" value="LRR_dom_sf"/>
</dbReference>
<dbReference type="Proteomes" id="UP000195570">
    <property type="component" value="Unassembled WGS sequence"/>
</dbReference>
<feature type="region of interest" description="Disordered" evidence="1">
    <location>
        <begin position="489"/>
        <end position="555"/>
    </location>
</feature>
<feature type="region of interest" description="Disordered" evidence="1">
    <location>
        <begin position="615"/>
        <end position="694"/>
    </location>
</feature>
<sequence>MSTPSVVGSEQQQDRNRVAYGMRREWKFSLTFAHQAARIILHLSPYWESTFIDPRELEQLNRLDRDVKHCPMRPALRYNDLGTTPTRMEEVWTENLKKVTILYSHIPPDTTLVGYCVRSVQHVLSDPQVVDVDGCTDFSRLQVGNKLRCRHKLGGRRSFHFRYTTSSKTKTKSTVYVIGTIINQRGYLCTVESTGGEDLDSYVKKHFLPHYTDKDKFMIDQDLVYSDVSSTILKEQQELFGELRYSDTDAAVAFTIPMHPMSIRPDYSPTQTVGVGSIACMTLELNVYQRPVESDEIDIAGVINFKVNQALLFLDVEDMVRMGYPRIMSTEQYSNMKINRLLDIFSDAKVVGTPGTSYLGVRTGRSRTLTFTYEPFNAVVKVMMTSAIVCGLGVTAVFITKLGGGIFDAHLYLYQQLLRGIKFMESDIPRGCLSRFNSTCVRLVEQNITRCYAAAPADGRHTMEQHLKLLRESCDTRVEGGISVNVPVKEGGLGKLPGEGQRCSSASDGNLRTATPTEELASEQEKVSCHEGDATEDTPTSPVGSSTGGSHSSFHSTLSISVTGIRTKQEVVGGDGTPTYGRPHPQRASILASATPDVTDLNVEPPASPTVTVLLPSPQPPTSAAAIPSPAQAVAAASGSPRTSSEQVSGGADMSRQLSVAVPPSSSVESNVRVPSPARSPADGVEANVAGSPSSVVFPQMPKDELEEDQDSKVQAVLKADDADAYFGLSMYDAYVHSCDMLKCKPNSYLLKKFPTNPRFSNLIHEVDISSNYLGHGGFVAVLNILPNFPNVHTLHFNDMSLDNEDVEHLCEVLKDNKSVREVHLRDNDKITLPSTRFFSRLLKVNPNIVTLSLEGTRLGPSVIGRLQEDVKKNAEKKGDAEAASVSDSK</sequence>
<proteinExistence type="predicted"/>
<gene>
    <name evidence="2" type="ORF">TEOVI_000015700</name>
</gene>
<feature type="compositionally biased region" description="Low complexity" evidence="1">
    <location>
        <begin position="622"/>
        <end position="641"/>
    </location>
</feature>
<evidence type="ECO:0000313" key="2">
    <source>
        <dbReference type="EMBL" id="SCU65216.1"/>
    </source>
</evidence>
<comment type="caution">
    <text evidence="2">The sequence shown here is derived from an EMBL/GenBank/DDBJ whole genome shotgun (WGS) entry which is preliminary data.</text>
</comment>
<dbReference type="VEuPathDB" id="TriTrypDB:TEOVI_000015700"/>
<feature type="compositionally biased region" description="Basic and acidic residues" evidence="1">
    <location>
        <begin position="523"/>
        <end position="533"/>
    </location>
</feature>
<feature type="compositionally biased region" description="Low complexity" evidence="1">
    <location>
        <begin position="538"/>
        <end position="555"/>
    </location>
</feature>
<dbReference type="EMBL" id="CZPT02000244">
    <property type="protein sequence ID" value="SCU65216.1"/>
    <property type="molecule type" value="Genomic_DNA"/>
</dbReference>
<feature type="compositionally biased region" description="Low complexity" evidence="1">
    <location>
        <begin position="659"/>
        <end position="677"/>
    </location>
</feature>
<protein>
    <submittedName>
        <fullName evidence="2">Uncharacterized protein</fullName>
    </submittedName>
</protein>
<dbReference type="SUPFAM" id="SSF52047">
    <property type="entry name" value="RNI-like"/>
    <property type="match status" value="1"/>
</dbReference>
<feature type="compositionally biased region" description="Polar residues" evidence="1">
    <location>
        <begin position="502"/>
        <end position="516"/>
    </location>
</feature>
<keyword evidence="3" id="KW-1185">Reference proteome</keyword>